<dbReference type="InterPro" id="IPR029052">
    <property type="entry name" value="Metallo-depent_PP-like"/>
</dbReference>
<dbReference type="AlphaFoldDB" id="A0A815HXW0"/>
<dbReference type="OrthoDB" id="630188at2759"/>
<dbReference type="EMBL" id="CAJNOJ010000274">
    <property type="protein sequence ID" value="CAF1360288.1"/>
    <property type="molecule type" value="Genomic_DNA"/>
</dbReference>
<reference evidence="3" key="1">
    <citation type="submission" date="2021-02" db="EMBL/GenBank/DDBJ databases">
        <authorList>
            <person name="Nowell W R."/>
        </authorList>
    </citation>
    <scope>NUCLEOTIDE SEQUENCE</scope>
</reference>
<evidence type="ECO:0000256" key="1">
    <source>
        <dbReference type="ARBA" id="ARBA00007993"/>
    </source>
</evidence>
<evidence type="ECO:0000313" key="3">
    <source>
        <dbReference type="EMBL" id="CAF1360288.1"/>
    </source>
</evidence>
<evidence type="ECO:0000259" key="2">
    <source>
        <dbReference type="Pfam" id="PF00149"/>
    </source>
</evidence>
<dbReference type="SUPFAM" id="SSF56300">
    <property type="entry name" value="Metallo-dependent phosphatases"/>
    <property type="match status" value="1"/>
</dbReference>
<dbReference type="CDD" id="cd07379">
    <property type="entry name" value="MPP_239FB"/>
    <property type="match status" value="1"/>
</dbReference>
<comment type="caution">
    <text evidence="3">The sequence shown here is derived from an EMBL/GenBank/DDBJ whole genome shotgun (WGS) entry which is preliminary data.</text>
</comment>
<dbReference type="Proteomes" id="UP000663852">
    <property type="component" value="Unassembled WGS sequence"/>
</dbReference>
<dbReference type="PANTHER" id="PTHR12905:SF0">
    <property type="entry name" value="CALCINEURIN-LIKE PHOSPHOESTERASE DOMAIN-CONTAINING PROTEIN"/>
    <property type="match status" value="1"/>
</dbReference>
<name>A0A815HXW0_ADIRI</name>
<dbReference type="Pfam" id="PF00149">
    <property type="entry name" value="Metallophos"/>
    <property type="match status" value="1"/>
</dbReference>
<dbReference type="GO" id="GO:0016787">
    <property type="term" value="F:hydrolase activity"/>
    <property type="evidence" value="ECO:0007669"/>
    <property type="project" value="InterPro"/>
</dbReference>
<evidence type="ECO:0000313" key="4">
    <source>
        <dbReference type="Proteomes" id="UP000663852"/>
    </source>
</evidence>
<protein>
    <recommendedName>
        <fullName evidence="2">Calcineurin-like phosphoesterase domain-containing protein</fullName>
    </recommendedName>
</protein>
<sequence>MFFVNCLSIVCVSDTHQKHRQLSDRLKTTHSGDILIHAGDMTNFSRGAQPFEDFDQWLKELPFRYKLVVGGNHETITNVDLNYGIVLKNKEIIIDNCLRIYGVSWRPVGDSSWSDIPLNSHIVITHNPPFAHNDSHSDLEFKLKSRLDKVRPLLSVFGHIHADYGVYQQEAGVLLVNAASSPMSPSQPLNDPLKFKISIDENGTVILFCVTQFNACLNHSKMNPSDASSVSNDLRLPDEKYVTLSDGRQLAYTETGDTSSDKIIIFFHGLEKLYKPKKFRQNRSWSPNGPGGFPWKHPIVCAAQTKMAAAIEDVKKVPTDCALRQSIARETKPDAPYE</sequence>
<dbReference type="Gene3D" id="3.60.21.10">
    <property type="match status" value="2"/>
</dbReference>
<dbReference type="PANTHER" id="PTHR12905">
    <property type="entry name" value="METALLOPHOSPHOESTERASE"/>
    <property type="match status" value="1"/>
</dbReference>
<dbReference type="InterPro" id="IPR051693">
    <property type="entry name" value="UPF0046_metallophosphoest"/>
</dbReference>
<accession>A0A815HXW0</accession>
<feature type="domain" description="Calcineurin-like phosphoesterase" evidence="2">
    <location>
        <begin position="8"/>
        <end position="162"/>
    </location>
</feature>
<gene>
    <name evidence="3" type="ORF">EDS130_LOCUS33781</name>
</gene>
<organism evidence="3 4">
    <name type="scientific">Adineta ricciae</name>
    <name type="common">Rotifer</name>
    <dbReference type="NCBI Taxonomy" id="249248"/>
    <lineage>
        <taxon>Eukaryota</taxon>
        <taxon>Metazoa</taxon>
        <taxon>Spiralia</taxon>
        <taxon>Gnathifera</taxon>
        <taxon>Rotifera</taxon>
        <taxon>Eurotatoria</taxon>
        <taxon>Bdelloidea</taxon>
        <taxon>Adinetida</taxon>
        <taxon>Adinetidae</taxon>
        <taxon>Adineta</taxon>
    </lineage>
</organism>
<comment type="similarity">
    <text evidence="1">Belongs to the UPF0046 family.</text>
</comment>
<proteinExistence type="inferred from homology"/>
<dbReference type="InterPro" id="IPR004843">
    <property type="entry name" value="Calcineurin-like_PHP"/>
</dbReference>